<keyword evidence="3" id="KW-1185">Reference proteome</keyword>
<sequence>MKGKKFTKISRCLELKFENKKVPLWGVALAFSFFVVLSAIVVFADGGVSENSHDPAINLLTTGNDNWTVETFVENFNFTVANPFGPDSIVAINVTVWNGTVAQFTVNNSTISDPVDWSHTTIQDGSGNILIIMWNTSANPIDTGEQLSFWFDAQAPLVSANTTASWLVETLDNVNGTGSATRPSTIINDDIPPTSTITAPLNNTHWRNPIIVNGTASDPQSGVQYVQFCFFEDGVGITCVNATGTTSWTYSWTPTNNNLYNITSSATDNLNNSAALCCGQWLYVTYDTVAPGIQYLGWTGSFSPGVNDGWQDTANLSVFANDSLSPTLSYFFTVYDSANNFVTSSGNPIIFANVSESGTWAYWIWNGTNINGTMMPEGNYTYNFSVTDLAGNVNYSVSNYPPIFLDNTPPILSNIQPSGTIGDTTPILSLNTADNSNDFSTCLWSNITTSSYSNMSSFANSTGFYHEQQLELPYGTYTYYLSCRDFAFNWANATTTFTIQPPPPPPPLGGTSVGGGGSLPTGGKVYVNAPPSIETIPTLFAKVGKLFTYQVSADDPNDDPLTFKDDTPLFAIGKETGLIAFVPKEADIGSHKITITVSDGKLETSASFILVVEPSGEEAAPQVVLETPAGPTGLFTFARASWIGALIVALVLGYVTYRYYTKKKYGDGEEEIPVVPSEEEPSIL</sequence>
<protein>
    <recommendedName>
        <fullName evidence="4">Dystroglycan-type cadherin-like domain-containing protein</fullName>
    </recommendedName>
</protein>
<keyword evidence="1" id="KW-0812">Transmembrane</keyword>
<evidence type="ECO:0000256" key="1">
    <source>
        <dbReference type="SAM" id="Phobius"/>
    </source>
</evidence>
<dbReference type="SUPFAM" id="SSF49313">
    <property type="entry name" value="Cadherin-like"/>
    <property type="match status" value="1"/>
</dbReference>
<keyword evidence="1" id="KW-1133">Transmembrane helix</keyword>
<keyword evidence="1" id="KW-0472">Membrane</keyword>
<dbReference type="Gene3D" id="2.60.40.10">
    <property type="entry name" value="Immunoglobulins"/>
    <property type="match status" value="2"/>
</dbReference>
<feature type="transmembrane region" description="Helical" evidence="1">
    <location>
        <begin position="640"/>
        <end position="657"/>
    </location>
</feature>
<feature type="transmembrane region" description="Helical" evidence="1">
    <location>
        <begin position="21"/>
        <end position="44"/>
    </location>
</feature>
<evidence type="ECO:0008006" key="4">
    <source>
        <dbReference type="Google" id="ProtNLM"/>
    </source>
</evidence>
<dbReference type="Gene3D" id="2.60.40.4070">
    <property type="match status" value="1"/>
</dbReference>
<dbReference type="GO" id="GO:0005509">
    <property type="term" value="F:calcium ion binding"/>
    <property type="evidence" value="ECO:0007669"/>
    <property type="project" value="InterPro"/>
</dbReference>
<comment type="caution">
    <text evidence="2">The sequence shown here is derived from an EMBL/GenBank/DDBJ whole genome shotgun (WGS) entry which is preliminary data.</text>
</comment>
<evidence type="ECO:0000313" key="3">
    <source>
        <dbReference type="Proteomes" id="UP000646946"/>
    </source>
</evidence>
<accession>A0A832XLK6</accession>
<dbReference type="InterPro" id="IPR015919">
    <property type="entry name" value="Cadherin-like_sf"/>
</dbReference>
<dbReference type="Proteomes" id="UP000646946">
    <property type="component" value="Unassembled WGS sequence"/>
</dbReference>
<dbReference type="InterPro" id="IPR013783">
    <property type="entry name" value="Ig-like_fold"/>
</dbReference>
<gene>
    <name evidence="2" type="ORF">H1016_00525</name>
</gene>
<dbReference type="AlphaFoldDB" id="A0A832XLK6"/>
<proteinExistence type="predicted"/>
<reference evidence="2 3" key="1">
    <citation type="journal article" name="Nat. Commun.">
        <title>Undinarchaeota illuminate DPANN phylogeny and the impact of gene transfer on archaeal evolution.</title>
        <authorList>
            <person name="Dombrowski N."/>
            <person name="Williams T.A."/>
            <person name="Sun J."/>
            <person name="Woodcroft B.J."/>
            <person name="Lee J.H."/>
            <person name="Minh B.Q."/>
            <person name="Rinke C."/>
            <person name="Spang A."/>
        </authorList>
    </citation>
    <scope>NUCLEOTIDE SEQUENCE [LARGE SCALE GENOMIC DNA]</scope>
    <source>
        <strain evidence="2">MAG_bin1129</strain>
    </source>
</reference>
<name>A0A832XLK6_9ARCH</name>
<organism evidence="2 3">
    <name type="scientific">Candidatus Naiadarchaeum limnaeum</name>
    <dbReference type="NCBI Taxonomy" id="2756139"/>
    <lineage>
        <taxon>Archaea</taxon>
        <taxon>Candidatus Undinarchaeota</taxon>
        <taxon>Candidatus Undinarchaeia</taxon>
        <taxon>Candidatus Naiadarchaeales</taxon>
        <taxon>Candidatus Naiadarchaeaceae</taxon>
        <taxon>Candidatus Naiadarchaeum</taxon>
    </lineage>
</organism>
<dbReference type="GO" id="GO:0016020">
    <property type="term" value="C:membrane"/>
    <property type="evidence" value="ECO:0007669"/>
    <property type="project" value="InterPro"/>
</dbReference>
<dbReference type="EMBL" id="DVAB01000006">
    <property type="protein sequence ID" value="HIK00008.1"/>
    <property type="molecule type" value="Genomic_DNA"/>
</dbReference>
<evidence type="ECO:0000313" key="2">
    <source>
        <dbReference type="EMBL" id="HIK00008.1"/>
    </source>
</evidence>